<evidence type="ECO:0000256" key="3">
    <source>
        <dbReference type="ARBA" id="ARBA00023002"/>
    </source>
</evidence>
<accession>A0A7C3SJD2</accession>
<organism evidence="7">
    <name type="scientific">Desulfobacca acetoxidans</name>
    <dbReference type="NCBI Taxonomy" id="60893"/>
    <lineage>
        <taxon>Bacteria</taxon>
        <taxon>Pseudomonadati</taxon>
        <taxon>Thermodesulfobacteriota</taxon>
        <taxon>Desulfobaccia</taxon>
        <taxon>Desulfobaccales</taxon>
        <taxon>Desulfobaccaceae</taxon>
        <taxon>Desulfobacca</taxon>
    </lineage>
</organism>
<evidence type="ECO:0000256" key="2">
    <source>
        <dbReference type="ARBA" id="ARBA00022723"/>
    </source>
</evidence>
<evidence type="ECO:0000313" key="7">
    <source>
        <dbReference type="EMBL" id="HGB14659.1"/>
    </source>
</evidence>
<name>A0A7C3SJD2_9BACT</name>
<proteinExistence type="predicted"/>
<evidence type="ECO:0000259" key="6">
    <source>
        <dbReference type="PROSITE" id="PS51379"/>
    </source>
</evidence>
<comment type="caution">
    <text evidence="7">The sequence shown here is derived from an EMBL/GenBank/DDBJ whole genome shotgun (WGS) entry which is preliminary data.</text>
</comment>
<protein>
    <submittedName>
        <fullName evidence="7">Coenzyme F420 hydrogenase</fullName>
    </submittedName>
</protein>
<reference evidence="7" key="1">
    <citation type="journal article" date="2020" name="mSystems">
        <title>Genome- and Community-Level Interaction Insights into Carbon Utilization and Element Cycling Functions of Hydrothermarchaeota in Hydrothermal Sediment.</title>
        <authorList>
            <person name="Zhou Z."/>
            <person name="Liu Y."/>
            <person name="Xu W."/>
            <person name="Pan J."/>
            <person name="Luo Z.H."/>
            <person name="Li M."/>
        </authorList>
    </citation>
    <scope>NUCLEOTIDE SEQUENCE [LARGE SCALE GENOMIC DNA]</scope>
    <source>
        <strain evidence="7">SpSt-776</strain>
    </source>
</reference>
<gene>
    <name evidence="7" type="ORF">ENV62_05425</name>
</gene>
<keyword evidence="5" id="KW-0411">Iron-sulfur</keyword>
<dbReference type="Gene3D" id="3.30.70.20">
    <property type="match status" value="1"/>
</dbReference>
<dbReference type="InterPro" id="IPR007525">
    <property type="entry name" value="FrhB_FdhB_C"/>
</dbReference>
<dbReference type="PANTHER" id="PTHR31332">
    <property type="entry name" value="7-HYDROXYMETHYL CHLOROPHYLL A REDUCTASE, CHLOROPLASTIC"/>
    <property type="match status" value="1"/>
</dbReference>
<keyword evidence="4" id="KW-0408">Iron</keyword>
<keyword evidence="3" id="KW-0560">Oxidoreductase</keyword>
<evidence type="ECO:0000256" key="4">
    <source>
        <dbReference type="ARBA" id="ARBA00023004"/>
    </source>
</evidence>
<dbReference type="GO" id="GO:0052592">
    <property type="term" value="F:oxidoreductase activity, acting on CH or CH2 groups, with an iron-sulfur protein as acceptor"/>
    <property type="evidence" value="ECO:0007669"/>
    <property type="project" value="TreeGrafter"/>
</dbReference>
<dbReference type="AlphaFoldDB" id="A0A7C3SJD2"/>
<dbReference type="PROSITE" id="PS51379">
    <property type="entry name" value="4FE4S_FER_2"/>
    <property type="match status" value="1"/>
</dbReference>
<dbReference type="InterPro" id="IPR017896">
    <property type="entry name" value="4Fe4S_Fe-S-bd"/>
</dbReference>
<dbReference type="GO" id="GO:0051536">
    <property type="term" value="F:iron-sulfur cluster binding"/>
    <property type="evidence" value="ECO:0007669"/>
    <property type="project" value="UniProtKB-KW"/>
</dbReference>
<dbReference type="Pfam" id="PF04432">
    <property type="entry name" value="FrhB_FdhB_C"/>
    <property type="match status" value="1"/>
</dbReference>
<dbReference type="PROSITE" id="PS00198">
    <property type="entry name" value="4FE4S_FER_1"/>
    <property type="match status" value="1"/>
</dbReference>
<sequence>MKTFTNLIQEVHEKGLCHHCGGCVAFCTAINYGALELGEDGRPRYRDKEKCIECGICYSICPEINELDEDIKNLVCWSAPMGRILGIATARAADPEVRAKGTDGGVVTALLLHLFDLGRIEAAVVSRRISPFQREPWLAISRQNILEAAGFHFDTVPGIAHFSEVYSTFSPSIVELKDVARKTLTRVAFVGTPCQINALRRMEVLGVVPSDAIKIHFGLFCAGNFQFGPEERRQLESLGNFRWEEVYKVNIKEELLIHLRNREIRHIPLERLDFMKRYACRFCEDYAAEYADLSFGGIGAPEGWTTVLVRSPQGRAVLTQALGAKVIEALHYRESPVLSQGIAAKVLEWSDKKKQMAEENLHKLEQEAV</sequence>
<dbReference type="SUPFAM" id="SSF54862">
    <property type="entry name" value="4Fe-4S ferredoxins"/>
    <property type="match status" value="1"/>
</dbReference>
<dbReference type="InterPro" id="IPR007516">
    <property type="entry name" value="Co_F420_Hydgase/DH_bsu_N"/>
</dbReference>
<feature type="domain" description="4Fe-4S ferredoxin-type" evidence="6">
    <location>
        <begin position="41"/>
        <end position="70"/>
    </location>
</feature>
<comment type="cofactor">
    <cofactor evidence="1">
        <name>FAD</name>
        <dbReference type="ChEBI" id="CHEBI:57692"/>
    </cofactor>
</comment>
<dbReference type="Pfam" id="PF04422">
    <property type="entry name" value="FrhB_FdhB_N"/>
    <property type="match status" value="1"/>
</dbReference>
<dbReference type="InterPro" id="IPR017900">
    <property type="entry name" value="4Fe4S_Fe_S_CS"/>
</dbReference>
<evidence type="ECO:0000256" key="1">
    <source>
        <dbReference type="ARBA" id="ARBA00001974"/>
    </source>
</evidence>
<dbReference type="Pfam" id="PF13237">
    <property type="entry name" value="Fer4_10"/>
    <property type="match status" value="1"/>
</dbReference>
<evidence type="ECO:0000256" key="5">
    <source>
        <dbReference type="ARBA" id="ARBA00023014"/>
    </source>
</evidence>
<keyword evidence="2" id="KW-0479">Metal-binding</keyword>
<dbReference type="InterPro" id="IPR045220">
    <property type="entry name" value="FRHB/FDHB/HCAR-like"/>
</dbReference>
<dbReference type="EMBL" id="DTHB01000042">
    <property type="protein sequence ID" value="HGB14659.1"/>
    <property type="molecule type" value="Genomic_DNA"/>
</dbReference>
<dbReference type="PANTHER" id="PTHR31332:SF6">
    <property type="entry name" value="FORMATE DEHYDROGENASE SUBUNIT BETA"/>
    <property type="match status" value="1"/>
</dbReference>
<dbReference type="GO" id="GO:0046872">
    <property type="term" value="F:metal ion binding"/>
    <property type="evidence" value="ECO:0007669"/>
    <property type="project" value="UniProtKB-KW"/>
</dbReference>